<evidence type="ECO:0000256" key="3">
    <source>
        <dbReference type="ARBA" id="ARBA00022741"/>
    </source>
</evidence>
<dbReference type="PANTHER" id="PTHR46485:SF5">
    <property type="entry name" value="CENTER DIVIDER, ISOFORM A"/>
    <property type="match status" value="1"/>
</dbReference>
<reference evidence="9" key="1">
    <citation type="submission" date="2021-01" db="EMBL/GenBank/DDBJ databases">
        <authorList>
            <person name="Corre E."/>
            <person name="Pelletier E."/>
            <person name="Niang G."/>
            <person name="Scheremetjew M."/>
            <person name="Finn R."/>
            <person name="Kale V."/>
            <person name="Holt S."/>
            <person name="Cochrane G."/>
            <person name="Meng A."/>
            <person name="Brown T."/>
            <person name="Cohen L."/>
        </authorList>
    </citation>
    <scope>NUCLEOTIDE SEQUENCE</scope>
    <source>
        <strain evidence="9">GSBS06</strain>
    </source>
</reference>
<dbReference type="InterPro" id="IPR008271">
    <property type="entry name" value="Ser/Thr_kinase_AS"/>
</dbReference>
<evidence type="ECO:0000256" key="6">
    <source>
        <dbReference type="PROSITE-ProRule" id="PRU10141"/>
    </source>
</evidence>
<dbReference type="Pfam" id="PF00069">
    <property type="entry name" value="Pkinase"/>
    <property type="match status" value="1"/>
</dbReference>
<dbReference type="InterPro" id="IPR017441">
    <property type="entry name" value="Protein_kinase_ATP_BS"/>
</dbReference>
<evidence type="ECO:0000256" key="2">
    <source>
        <dbReference type="ARBA" id="ARBA00022679"/>
    </source>
</evidence>
<dbReference type="GO" id="GO:0004674">
    <property type="term" value="F:protein serine/threonine kinase activity"/>
    <property type="evidence" value="ECO:0007669"/>
    <property type="project" value="UniProtKB-KW"/>
</dbReference>
<dbReference type="SMART" id="SM00220">
    <property type="entry name" value="S_TKc"/>
    <property type="match status" value="1"/>
</dbReference>
<sequence>MGTGTGEKNKPRPASEVFITSESETPLVGEVELAALSRRHIENKQLRLERAKIIKKLEELFESQITRTVNRNKKYSESRAVVINGLRLICKIGEGSYGLVWKAERTDDGNLVAVKKLLNGSIKAQLEFLKEAEILKVSDHPNVLRFLGVFVNRGDITEDIKNPDSYEPSTMKPKWGLYLCTEYCRNGDLASFLRNKSIKAIPWEVRMKFSLHVAKGLEYLHSRKIVHRDLKSENVLLRPKNPNEDINLEDNANSNGARTDTLANLSQVENFYESTAILADVGLARWFDGKLKNKRPLTIRGNPWTMAPELFNNASEYSTKCDIFSLGMVFLEIATRISAEKLPRKKDISLDIERISLLPVNPDNFEGKKAELFTSKSSLGMCCPDDFFYLAKWCVDVNAENRPVAKQVVDYLEEILGDYKRRSRSSQDMMI</sequence>
<dbReference type="Gene3D" id="1.10.510.10">
    <property type="entry name" value="Transferase(Phosphotransferase) domain 1"/>
    <property type="match status" value="1"/>
</dbReference>
<proteinExistence type="inferred from homology"/>
<dbReference type="InterPro" id="IPR000719">
    <property type="entry name" value="Prot_kinase_dom"/>
</dbReference>
<accession>A0A7S3V0A7</accession>
<keyword evidence="4" id="KW-0418">Kinase</keyword>
<evidence type="ECO:0000256" key="4">
    <source>
        <dbReference type="ARBA" id="ARBA00022777"/>
    </source>
</evidence>
<keyword evidence="3 6" id="KW-0547">Nucleotide-binding</keyword>
<dbReference type="PROSITE" id="PS50011">
    <property type="entry name" value="PROTEIN_KINASE_DOM"/>
    <property type="match status" value="1"/>
</dbReference>
<organism evidence="9">
    <name type="scientific">Aplanochytrium stocchinoi</name>
    <dbReference type="NCBI Taxonomy" id="215587"/>
    <lineage>
        <taxon>Eukaryota</taxon>
        <taxon>Sar</taxon>
        <taxon>Stramenopiles</taxon>
        <taxon>Bigyra</taxon>
        <taxon>Labyrinthulomycetes</taxon>
        <taxon>Thraustochytrida</taxon>
        <taxon>Thraustochytriidae</taxon>
        <taxon>Aplanochytrium</taxon>
    </lineage>
</organism>
<name>A0A7S3V0A7_9STRA</name>
<keyword evidence="5 6" id="KW-0067">ATP-binding</keyword>
<dbReference type="SUPFAM" id="SSF56112">
    <property type="entry name" value="Protein kinase-like (PK-like)"/>
    <property type="match status" value="1"/>
</dbReference>
<dbReference type="Gene3D" id="3.30.200.20">
    <property type="entry name" value="Phosphorylase Kinase, domain 1"/>
    <property type="match status" value="1"/>
</dbReference>
<evidence type="ECO:0000256" key="7">
    <source>
        <dbReference type="RuleBase" id="RU000304"/>
    </source>
</evidence>
<comment type="similarity">
    <text evidence="7">Belongs to the protein kinase superfamily.</text>
</comment>
<keyword evidence="1 7" id="KW-0723">Serine/threonine-protein kinase</keyword>
<evidence type="ECO:0000256" key="1">
    <source>
        <dbReference type="ARBA" id="ARBA00022527"/>
    </source>
</evidence>
<evidence type="ECO:0000256" key="5">
    <source>
        <dbReference type="ARBA" id="ARBA00022840"/>
    </source>
</evidence>
<dbReference type="PROSITE" id="PS00108">
    <property type="entry name" value="PROTEIN_KINASE_ST"/>
    <property type="match status" value="1"/>
</dbReference>
<evidence type="ECO:0000313" key="9">
    <source>
        <dbReference type="EMBL" id="CAE0443421.1"/>
    </source>
</evidence>
<evidence type="ECO:0000259" key="8">
    <source>
        <dbReference type="PROSITE" id="PS50011"/>
    </source>
</evidence>
<feature type="domain" description="Protein kinase" evidence="8">
    <location>
        <begin position="86"/>
        <end position="416"/>
    </location>
</feature>
<protein>
    <recommendedName>
        <fullName evidence="8">Protein kinase domain-containing protein</fullName>
    </recommendedName>
</protein>
<dbReference type="InterPro" id="IPR011009">
    <property type="entry name" value="Kinase-like_dom_sf"/>
</dbReference>
<feature type="binding site" evidence="6">
    <location>
        <position position="116"/>
    </location>
    <ligand>
        <name>ATP</name>
        <dbReference type="ChEBI" id="CHEBI:30616"/>
    </ligand>
</feature>
<dbReference type="PIRSF" id="PIRSF000654">
    <property type="entry name" value="Integrin-linked_kinase"/>
    <property type="match status" value="1"/>
</dbReference>
<dbReference type="InterPro" id="IPR050940">
    <property type="entry name" value="Actin_reg-Ser/Thr_kinase"/>
</dbReference>
<keyword evidence="2" id="KW-0808">Transferase</keyword>
<dbReference type="PROSITE" id="PS00107">
    <property type="entry name" value="PROTEIN_KINASE_ATP"/>
    <property type="match status" value="1"/>
</dbReference>
<dbReference type="AlphaFoldDB" id="A0A7S3V0A7"/>
<dbReference type="GO" id="GO:0005524">
    <property type="term" value="F:ATP binding"/>
    <property type="evidence" value="ECO:0007669"/>
    <property type="project" value="UniProtKB-UniRule"/>
</dbReference>
<dbReference type="EMBL" id="HBIN01017705">
    <property type="protein sequence ID" value="CAE0443421.1"/>
    <property type="molecule type" value="Transcribed_RNA"/>
</dbReference>
<dbReference type="PANTHER" id="PTHR46485">
    <property type="entry name" value="LIM DOMAIN KINASE 1"/>
    <property type="match status" value="1"/>
</dbReference>
<gene>
    <name evidence="9" type="ORF">ASTO00021_LOCUS13508</name>
</gene>